<dbReference type="InterPro" id="IPR019920">
    <property type="entry name" value="F420-binding_dom_put"/>
</dbReference>
<dbReference type="Pfam" id="PF01243">
    <property type="entry name" value="PNPOx_N"/>
    <property type="match status" value="1"/>
</dbReference>
<evidence type="ECO:0000313" key="3">
    <source>
        <dbReference type="EMBL" id="SVA28878.1"/>
    </source>
</evidence>
<dbReference type="EMBL" id="UINC01006660">
    <property type="protein sequence ID" value="SVA28878.1"/>
    <property type="molecule type" value="Genomic_DNA"/>
</dbReference>
<feature type="domain" description="Pyridoxamine 5'-phosphate oxidase N-terminal" evidence="2">
    <location>
        <begin position="42"/>
        <end position="161"/>
    </location>
</feature>
<protein>
    <recommendedName>
        <fullName evidence="2">Pyridoxamine 5'-phosphate oxidase N-terminal domain-containing protein</fullName>
    </recommendedName>
</protein>
<dbReference type="Gene3D" id="2.30.110.10">
    <property type="entry name" value="Electron Transport, Fmn-binding Protein, Chain A"/>
    <property type="match status" value="1"/>
</dbReference>
<evidence type="ECO:0000256" key="1">
    <source>
        <dbReference type="ARBA" id="ARBA00023002"/>
    </source>
</evidence>
<evidence type="ECO:0000259" key="2">
    <source>
        <dbReference type="Pfam" id="PF01243"/>
    </source>
</evidence>
<dbReference type="PANTHER" id="PTHR35176">
    <property type="entry name" value="HEME OXYGENASE HI_0854-RELATED"/>
    <property type="match status" value="1"/>
</dbReference>
<dbReference type="AlphaFoldDB" id="A0A381UML1"/>
<dbReference type="GO" id="GO:0016627">
    <property type="term" value="F:oxidoreductase activity, acting on the CH-CH group of donors"/>
    <property type="evidence" value="ECO:0007669"/>
    <property type="project" value="TreeGrafter"/>
</dbReference>
<reference evidence="3" key="1">
    <citation type="submission" date="2018-05" db="EMBL/GenBank/DDBJ databases">
        <authorList>
            <person name="Lanie J.A."/>
            <person name="Ng W.-L."/>
            <person name="Kazmierczak K.M."/>
            <person name="Andrzejewski T.M."/>
            <person name="Davidsen T.M."/>
            <person name="Wayne K.J."/>
            <person name="Tettelin H."/>
            <person name="Glass J.I."/>
            <person name="Rusch D."/>
            <person name="Podicherti R."/>
            <person name="Tsui H.-C.T."/>
            <person name="Winkler M.E."/>
        </authorList>
    </citation>
    <scope>NUCLEOTIDE SEQUENCE</scope>
</reference>
<accession>A0A381UML1</accession>
<dbReference type="GO" id="GO:0005829">
    <property type="term" value="C:cytosol"/>
    <property type="evidence" value="ECO:0007669"/>
    <property type="project" value="TreeGrafter"/>
</dbReference>
<dbReference type="NCBIfam" id="TIGR03618">
    <property type="entry name" value="Rv1155_F420"/>
    <property type="match status" value="1"/>
</dbReference>
<dbReference type="PANTHER" id="PTHR35176:SF6">
    <property type="entry name" value="HEME OXYGENASE HI_0854-RELATED"/>
    <property type="match status" value="1"/>
</dbReference>
<name>A0A381UML1_9ZZZZ</name>
<dbReference type="InterPro" id="IPR011576">
    <property type="entry name" value="Pyridox_Oxase_N"/>
</dbReference>
<dbReference type="InterPro" id="IPR052019">
    <property type="entry name" value="F420H2_bilvrd_red/Heme_oxyg"/>
</dbReference>
<dbReference type="SUPFAM" id="SSF50475">
    <property type="entry name" value="FMN-binding split barrel"/>
    <property type="match status" value="1"/>
</dbReference>
<dbReference type="InterPro" id="IPR012349">
    <property type="entry name" value="Split_barrel_FMN-bd"/>
</dbReference>
<proteinExistence type="predicted"/>
<dbReference type="GO" id="GO:0070967">
    <property type="term" value="F:coenzyme F420 binding"/>
    <property type="evidence" value="ECO:0007669"/>
    <property type="project" value="TreeGrafter"/>
</dbReference>
<keyword evidence="1" id="KW-0560">Oxidoreductase</keyword>
<organism evidence="3">
    <name type="scientific">marine metagenome</name>
    <dbReference type="NCBI Taxonomy" id="408172"/>
    <lineage>
        <taxon>unclassified sequences</taxon>
        <taxon>metagenomes</taxon>
        <taxon>ecological metagenomes</taxon>
    </lineage>
</organism>
<gene>
    <name evidence="3" type="ORF">METZ01_LOCUS81732</name>
</gene>
<sequence length="163" mass="18013">MGQRSSVAEQLFRKQQVGGSNPPVGSTFGRNAMSGLNNHQIELLKEPHIAQFVTLMDDGSPQISPVWIDTDGANVLINSALGRLKTNNIGRDSRVAVGLYDPENAYSRVINITGTVIEIKQEGADEHINFLAKKYLNTERYEGRNILETRVIIVIKPDRITGI</sequence>